<name>A0ACB0YET8_MELEN</name>
<reference evidence="1" key="1">
    <citation type="submission" date="2023-11" db="EMBL/GenBank/DDBJ databases">
        <authorList>
            <person name="Poullet M."/>
        </authorList>
    </citation>
    <scope>NUCLEOTIDE SEQUENCE</scope>
    <source>
        <strain evidence="1">E1834</strain>
    </source>
</reference>
<evidence type="ECO:0000313" key="2">
    <source>
        <dbReference type="Proteomes" id="UP001497535"/>
    </source>
</evidence>
<sequence length="75" mass="8760">MSPFSTKVHLFIFFSYIVLSFLFGLSNLNHSSQKFFLKSFCSSGTIFLPSFFLPFLTVLCHIFYARIIFDFPLPF</sequence>
<proteinExistence type="predicted"/>
<gene>
    <name evidence="1" type="ORF">MENTE1834_LOCUS11208</name>
</gene>
<dbReference type="EMBL" id="CAVMJV010000011">
    <property type="protein sequence ID" value="CAK5043674.1"/>
    <property type="molecule type" value="Genomic_DNA"/>
</dbReference>
<evidence type="ECO:0000313" key="1">
    <source>
        <dbReference type="EMBL" id="CAK5043674.1"/>
    </source>
</evidence>
<keyword evidence="2" id="KW-1185">Reference proteome</keyword>
<comment type="caution">
    <text evidence="1">The sequence shown here is derived from an EMBL/GenBank/DDBJ whole genome shotgun (WGS) entry which is preliminary data.</text>
</comment>
<organism evidence="1 2">
    <name type="scientific">Meloidogyne enterolobii</name>
    <name type="common">Root-knot nematode worm</name>
    <name type="synonym">Meloidogyne mayaguensis</name>
    <dbReference type="NCBI Taxonomy" id="390850"/>
    <lineage>
        <taxon>Eukaryota</taxon>
        <taxon>Metazoa</taxon>
        <taxon>Ecdysozoa</taxon>
        <taxon>Nematoda</taxon>
        <taxon>Chromadorea</taxon>
        <taxon>Rhabditida</taxon>
        <taxon>Tylenchina</taxon>
        <taxon>Tylenchomorpha</taxon>
        <taxon>Tylenchoidea</taxon>
        <taxon>Meloidogynidae</taxon>
        <taxon>Meloidogyninae</taxon>
        <taxon>Meloidogyne</taxon>
    </lineage>
</organism>
<accession>A0ACB0YET8</accession>
<protein>
    <submittedName>
        <fullName evidence="1">Uncharacterized protein</fullName>
    </submittedName>
</protein>
<dbReference type="Proteomes" id="UP001497535">
    <property type="component" value="Unassembled WGS sequence"/>
</dbReference>